<dbReference type="InterPro" id="IPR027417">
    <property type="entry name" value="P-loop_NTPase"/>
</dbReference>
<dbReference type="CDD" id="cd03220">
    <property type="entry name" value="ABC_KpsT_Wzt"/>
    <property type="match status" value="1"/>
</dbReference>
<dbReference type="GO" id="GO:0005524">
    <property type="term" value="F:ATP binding"/>
    <property type="evidence" value="ECO:0007669"/>
    <property type="project" value="UniProtKB-KW"/>
</dbReference>
<dbReference type="SUPFAM" id="SSF54106">
    <property type="entry name" value="LysM domain"/>
    <property type="match status" value="1"/>
</dbReference>
<sequence>MGNSGEMINNDSKKLKVKATNLTKRFEMLETTSNKMKTLFGLNRDKGQEFWALRNVSFEVHDGETIGIIGLNGSGKSTISTLISGTMTPTTGSLSVNGNVSIIALGTGLIPNLTGRENIHVVGLMMGMTKKEIAEKLDDIINFSELGPFIDQPLKTYSSGMKAKLSFSIAAYQNPDILIIDEVLSVGDGTFGQKSADKMFEFRKQGKTILLISHDMLAIEKWCDKVLWLHYGEVKGYGPTNEILPQYINFVQWFIHLPAEQQDEYKDRVRGEQLTYSTEILKEELADEYNKNPKSYSRRGLEEQLDFVRNNKLSIASKLFLVLLAFICFIGIAFYTSSATSIKALADPRGFLTQNLFKTSPSFSDKLNNEIISMSISAKKKEEKKAAQNIHKSTTTESSKLTSAESKAKKGPLPSNSKQSSTEQISSSSETQTYTVQAGDTLGEIAEAHNTTVAEIQAINPGIELSLISPGQVINLPENKSTESQ</sequence>
<dbReference type="GO" id="GO:0140359">
    <property type="term" value="F:ABC-type transporter activity"/>
    <property type="evidence" value="ECO:0007669"/>
    <property type="project" value="InterPro"/>
</dbReference>
<dbReference type="InterPro" id="IPR018392">
    <property type="entry name" value="LysM"/>
</dbReference>
<dbReference type="EMBL" id="LKLN01000076">
    <property type="protein sequence ID" value="KSU03009.1"/>
    <property type="molecule type" value="Genomic_DNA"/>
</dbReference>
<dbReference type="SMART" id="SM00382">
    <property type="entry name" value="AAA"/>
    <property type="match status" value="1"/>
</dbReference>
<dbReference type="GO" id="GO:0016020">
    <property type="term" value="C:membrane"/>
    <property type="evidence" value="ECO:0007669"/>
    <property type="project" value="InterPro"/>
</dbReference>
<keyword evidence="3" id="KW-0547">Nucleotide-binding</keyword>
<dbReference type="PROSITE" id="PS51782">
    <property type="entry name" value="LYSM"/>
    <property type="match status" value="1"/>
</dbReference>
<dbReference type="InterPro" id="IPR050683">
    <property type="entry name" value="Bact_Polysacc_Export_ATP-bd"/>
</dbReference>
<evidence type="ECO:0000313" key="9">
    <source>
        <dbReference type="EMBL" id="KSU03009.1"/>
    </source>
</evidence>
<dbReference type="PANTHER" id="PTHR46743">
    <property type="entry name" value="TEICHOIC ACIDS EXPORT ATP-BINDING PROTEIN TAGH"/>
    <property type="match status" value="1"/>
</dbReference>
<dbReference type="SUPFAM" id="SSF52540">
    <property type="entry name" value="P-loop containing nucleoside triphosphate hydrolases"/>
    <property type="match status" value="1"/>
</dbReference>
<keyword evidence="6" id="KW-1133">Transmembrane helix</keyword>
<comment type="caution">
    <text evidence="9">The sequence shown here is derived from an EMBL/GenBank/DDBJ whole genome shotgun (WGS) entry which is preliminary data.</text>
</comment>
<dbReference type="InterPro" id="IPR015860">
    <property type="entry name" value="ABC_transpr_TagH-like"/>
</dbReference>
<proteinExistence type="inferred from homology"/>
<keyword evidence="6" id="KW-0472">Membrane</keyword>
<feature type="compositionally biased region" description="Low complexity" evidence="5">
    <location>
        <begin position="392"/>
        <end position="405"/>
    </location>
</feature>
<dbReference type="SMART" id="SM00257">
    <property type="entry name" value="LysM"/>
    <property type="match status" value="1"/>
</dbReference>
<dbReference type="Pfam" id="PF01476">
    <property type="entry name" value="LysM"/>
    <property type="match status" value="1"/>
</dbReference>
<reference evidence="10" key="1">
    <citation type="submission" date="2015-10" db="EMBL/GenBank/DDBJ databases">
        <title>Draft Genome Sequences of 11 Lactococcus lactis subspecies cremoris strains.</title>
        <authorList>
            <person name="Wels M."/>
            <person name="Backus L."/>
            <person name="Boekhorst J."/>
            <person name="Dijkstra A."/>
            <person name="Beerthuizen M."/>
            <person name="Kelly W."/>
            <person name="Siezen R."/>
            <person name="Bachmann H."/>
            <person name="Van Hijum S."/>
        </authorList>
    </citation>
    <scope>NUCLEOTIDE SEQUENCE [LARGE SCALE GENOMIC DNA]</scope>
    <source>
        <strain evidence="10">KF282</strain>
    </source>
</reference>
<gene>
    <name evidence="9" type="ORF">KF282_2213</name>
</gene>
<organism evidence="9 10">
    <name type="scientific">Lactococcus lactis subsp. lactis</name>
    <name type="common">Streptococcus lactis</name>
    <dbReference type="NCBI Taxonomy" id="1360"/>
    <lineage>
        <taxon>Bacteria</taxon>
        <taxon>Bacillati</taxon>
        <taxon>Bacillota</taxon>
        <taxon>Bacilli</taxon>
        <taxon>Lactobacillales</taxon>
        <taxon>Streptococcaceae</taxon>
        <taxon>Lactococcus</taxon>
    </lineage>
</organism>
<dbReference type="Gene3D" id="3.10.350.10">
    <property type="entry name" value="LysM domain"/>
    <property type="match status" value="1"/>
</dbReference>
<keyword evidence="2" id="KW-0813">Transport</keyword>
<dbReference type="PROSITE" id="PS50893">
    <property type="entry name" value="ABC_TRANSPORTER_2"/>
    <property type="match status" value="1"/>
</dbReference>
<dbReference type="CDD" id="cd00118">
    <property type="entry name" value="LysM"/>
    <property type="match status" value="1"/>
</dbReference>
<feature type="compositionally biased region" description="Low complexity" evidence="5">
    <location>
        <begin position="415"/>
        <end position="433"/>
    </location>
</feature>
<evidence type="ECO:0000256" key="4">
    <source>
        <dbReference type="ARBA" id="ARBA00022840"/>
    </source>
</evidence>
<evidence type="ECO:0000259" key="7">
    <source>
        <dbReference type="PROSITE" id="PS50893"/>
    </source>
</evidence>
<protein>
    <submittedName>
        <fullName evidence="9">Teichoic acid export ATP-binding protein TagH</fullName>
    </submittedName>
</protein>
<comment type="similarity">
    <text evidence="1">Belongs to the ABC transporter superfamily.</text>
</comment>
<dbReference type="PANTHER" id="PTHR46743:SF2">
    <property type="entry name" value="TEICHOIC ACIDS EXPORT ATP-BINDING PROTEIN TAGH"/>
    <property type="match status" value="1"/>
</dbReference>
<dbReference type="GO" id="GO:0016887">
    <property type="term" value="F:ATP hydrolysis activity"/>
    <property type="evidence" value="ECO:0007669"/>
    <property type="project" value="InterPro"/>
</dbReference>
<evidence type="ECO:0000256" key="2">
    <source>
        <dbReference type="ARBA" id="ARBA00022448"/>
    </source>
</evidence>
<evidence type="ECO:0000256" key="1">
    <source>
        <dbReference type="ARBA" id="ARBA00005417"/>
    </source>
</evidence>
<dbReference type="PROSITE" id="PS00211">
    <property type="entry name" value="ABC_TRANSPORTER_1"/>
    <property type="match status" value="1"/>
</dbReference>
<dbReference type="Proteomes" id="UP000053058">
    <property type="component" value="Unassembled WGS sequence"/>
</dbReference>
<evidence type="ECO:0000256" key="3">
    <source>
        <dbReference type="ARBA" id="ARBA00022741"/>
    </source>
</evidence>
<accession>A0A0V8CQA2</accession>
<feature type="transmembrane region" description="Helical" evidence="6">
    <location>
        <begin position="319"/>
        <end position="336"/>
    </location>
</feature>
<dbReference type="PATRIC" id="fig|1360.105.peg.289"/>
<name>A0A0V8CQA2_LACLL</name>
<feature type="domain" description="ABC transporter" evidence="7">
    <location>
        <begin position="17"/>
        <end position="256"/>
    </location>
</feature>
<dbReference type="Pfam" id="PF00005">
    <property type="entry name" value="ABC_tran"/>
    <property type="match status" value="1"/>
</dbReference>
<dbReference type="Gene3D" id="3.40.50.300">
    <property type="entry name" value="P-loop containing nucleotide triphosphate hydrolases"/>
    <property type="match status" value="1"/>
</dbReference>
<evidence type="ECO:0000259" key="8">
    <source>
        <dbReference type="PROSITE" id="PS51782"/>
    </source>
</evidence>
<keyword evidence="6" id="KW-0812">Transmembrane</keyword>
<dbReference type="InterPro" id="IPR017871">
    <property type="entry name" value="ABC_transporter-like_CS"/>
</dbReference>
<keyword evidence="4 9" id="KW-0067">ATP-binding</keyword>
<feature type="region of interest" description="Disordered" evidence="5">
    <location>
        <begin position="383"/>
        <end position="433"/>
    </location>
</feature>
<dbReference type="InterPro" id="IPR036779">
    <property type="entry name" value="LysM_dom_sf"/>
</dbReference>
<dbReference type="InterPro" id="IPR003593">
    <property type="entry name" value="AAA+_ATPase"/>
</dbReference>
<feature type="domain" description="LysM" evidence="8">
    <location>
        <begin position="432"/>
        <end position="476"/>
    </location>
</feature>
<evidence type="ECO:0000313" key="10">
    <source>
        <dbReference type="Proteomes" id="UP000053058"/>
    </source>
</evidence>
<dbReference type="InterPro" id="IPR003439">
    <property type="entry name" value="ABC_transporter-like_ATP-bd"/>
</dbReference>
<evidence type="ECO:0000256" key="6">
    <source>
        <dbReference type="SAM" id="Phobius"/>
    </source>
</evidence>
<dbReference type="AlphaFoldDB" id="A0A0V8CQA2"/>
<evidence type="ECO:0000256" key="5">
    <source>
        <dbReference type="SAM" id="MobiDB-lite"/>
    </source>
</evidence>